<dbReference type="RefSeq" id="WP_105543627.1">
    <property type="nucleotide sequence ID" value="NZ_JBBGZH010000002.1"/>
</dbReference>
<proteinExistence type="predicted"/>
<name>A0ABU8PHM9_9HYPH</name>
<organism evidence="1 2">
    <name type="scientific">Ochrobactrum vermis</name>
    <dbReference type="NCBI Taxonomy" id="1827297"/>
    <lineage>
        <taxon>Bacteria</taxon>
        <taxon>Pseudomonadati</taxon>
        <taxon>Pseudomonadota</taxon>
        <taxon>Alphaproteobacteria</taxon>
        <taxon>Hyphomicrobiales</taxon>
        <taxon>Brucellaceae</taxon>
        <taxon>Brucella/Ochrobactrum group</taxon>
        <taxon>Ochrobactrum</taxon>
    </lineage>
</organism>
<protein>
    <submittedName>
        <fullName evidence="1">Lytic transglycosylase domain-containing protein</fullName>
    </submittedName>
</protein>
<gene>
    <name evidence="1" type="ORF">WH297_15675</name>
</gene>
<dbReference type="Proteomes" id="UP001375812">
    <property type="component" value="Unassembled WGS sequence"/>
</dbReference>
<accession>A0ABU8PHM9</accession>
<dbReference type="EMBL" id="JBBGZH010000002">
    <property type="protein sequence ID" value="MEJ5021159.1"/>
    <property type="molecule type" value="Genomic_DNA"/>
</dbReference>
<sequence>MPVSFVDLAQSCAPLVAHETLAGVVSLESRFKPFNIRINSGPSLERQPASKAEAIKIATALAVEHQDIQLGLAGIGLDDLRKLKLTISDAFDLCLNLKASATLLDSFYRRAVKAGADNARAERAMLQSFYGRGDPSVGSTVKYDRQVQREIQRLKPTIASLTVGDPQDGPASPDMIADVVAENSDKWGASNITAPSWDVFNSRRRQSSIFVFQNKHGEE</sequence>
<evidence type="ECO:0000313" key="1">
    <source>
        <dbReference type="EMBL" id="MEJ5021159.1"/>
    </source>
</evidence>
<reference evidence="1 2" key="1">
    <citation type="submission" date="2023-12" db="EMBL/GenBank/DDBJ databases">
        <title>Gut-associated functions are favored during microbiome assembly across C. elegans life.</title>
        <authorList>
            <person name="Zimmermann J."/>
        </authorList>
    </citation>
    <scope>NUCLEOTIDE SEQUENCE [LARGE SCALE GENOMIC DNA]</scope>
    <source>
        <strain evidence="1 2">MYb71</strain>
    </source>
</reference>
<dbReference type="CDD" id="cd16892">
    <property type="entry name" value="LT_VirB1-like"/>
    <property type="match status" value="1"/>
</dbReference>
<keyword evidence="2" id="KW-1185">Reference proteome</keyword>
<evidence type="ECO:0000313" key="2">
    <source>
        <dbReference type="Proteomes" id="UP001375812"/>
    </source>
</evidence>
<comment type="caution">
    <text evidence="1">The sequence shown here is derived from an EMBL/GenBank/DDBJ whole genome shotgun (WGS) entry which is preliminary data.</text>
</comment>